<organism evidence="2 3">
    <name type="scientific">Sphingobacterium alkalisoli</name>
    <dbReference type="NCBI Taxonomy" id="1874115"/>
    <lineage>
        <taxon>Bacteria</taxon>
        <taxon>Pseudomonadati</taxon>
        <taxon>Bacteroidota</taxon>
        <taxon>Sphingobacteriia</taxon>
        <taxon>Sphingobacteriales</taxon>
        <taxon>Sphingobacteriaceae</taxon>
        <taxon>Sphingobacterium</taxon>
    </lineage>
</organism>
<evidence type="ECO:0000256" key="1">
    <source>
        <dbReference type="SAM" id="Coils"/>
    </source>
</evidence>
<sequence>MKKSFYVALGASLVLLSCQQKSTKNAVADQKLTEEAIAIHDEIMPQIAVFDRNTVKIDSLLANLSDIKKTNSEIDTTTLKNELATLKRNLEDATDNMMTWMKDYNPDSTDIDYQKAEVEKVREMKKQFEDVSAESTKKLSVTK</sequence>
<keyword evidence="3" id="KW-1185">Reference proteome</keyword>
<protein>
    <submittedName>
        <fullName evidence="2">Transposase</fullName>
    </submittedName>
</protein>
<dbReference type="Proteomes" id="UP000309872">
    <property type="component" value="Unassembled WGS sequence"/>
</dbReference>
<dbReference type="AlphaFoldDB" id="A0A4U0GUI6"/>
<evidence type="ECO:0000313" key="3">
    <source>
        <dbReference type="Proteomes" id="UP000309872"/>
    </source>
</evidence>
<accession>A0A4U0GUI6</accession>
<dbReference type="PROSITE" id="PS51257">
    <property type="entry name" value="PROKAR_LIPOPROTEIN"/>
    <property type="match status" value="1"/>
</dbReference>
<name>A0A4U0GUI6_9SPHI</name>
<gene>
    <name evidence="2" type="ORF">FAZ19_19575</name>
</gene>
<dbReference type="EMBL" id="SUKA01000007">
    <property type="protein sequence ID" value="TJY62673.1"/>
    <property type="molecule type" value="Genomic_DNA"/>
</dbReference>
<comment type="caution">
    <text evidence="2">The sequence shown here is derived from an EMBL/GenBank/DDBJ whole genome shotgun (WGS) entry which is preliminary data.</text>
</comment>
<reference evidence="2 3" key="1">
    <citation type="submission" date="2019-04" db="EMBL/GenBank/DDBJ databases">
        <title>Sphingobacterium olei sp. nov., isolated from oil-contaminated soil.</title>
        <authorList>
            <person name="Liu B."/>
        </authorList>
    </citation>
    <scope>NUCLEOTIDE SEQUENCE [LARGE SCALE GENOMIC DNA]</scope>
    <source>
        <strain evidence="2 3">Y3L14</strain>
    </source>
</reference>
<keyword evidence="1" id="KW-0175">Coiled coil</keyword>
<feature type="coiled-coil region" evidence="1">
    <location>
        <begin position="76"/>
        <end position="103"/>
    </location>
</feature>
<dbReference type="RefSeq" id="WP_136822460.1">
    <property type="nucleotide sequence ID" value="NZ_BMJX01000007.1"/>
</dbReference>
<dbReference type="OrthoDB" id="1436925at2"/>
<evidence type="ECO:0000313" key="2">
    <source>
        <dbReference type="EMBL" id="TJY62673.1"/>
    </source>
</evidence>
<proteinExistence type="predicted"/>